<dbReference type="AlphaFoldDB" id="A0A372G5V0"/>
<feature type="transmembrane region" description="Helical" evidence="1">
    <location>
        <begin position="47"/>
        <end position="69"/>
    </location>
</feature>
<dbReference type="EMBL" id="QVFU01000001">
    <property type="protein sequence ID" value="RFS48363.1"/>
    <property type="molecule type" value="Genomic_DNA"/>
</dbReference>
<evidence type="ECO:0000313" key="2">
    <source>
        <dbReference type="EMBL" id="RFS48363.1"/>
    </source>
</evidence>
<proteinExistence type="predicted"/>
<dbReference type="Proteomes" id="UP000262621">
    <property type="component" value="Unassembled WGS sequence"/>
</dbReference>
<protein>
    <submittedName>
        <fullName evidence="2">DUF3307 domain-containing protein</fullName>
    </submittedName>
</protein>
<accession>A0A372G5V0</accession>
<feature type="transmembrane region" description="Helical" evidence="1">
    <location>
        <begin position="75"/>
        <end position="92"/>
    </location>
</feature>
<feature type="transmembrane region" description="Helical" evidence="1">
    <location>
        <begin position="6"/>
        <end position="26"/>
    </location>
</feature>
<dbReference type="OrthoDB" id="3542456at2"/>
<sequence length="142" mass="15187">MSISAVVFAVVAATFYAGHQVADHVFGQSDKQAAHKAAPGWLGWRHLLGHVVAYHFVVVVMLAVAIVALDLPVTAFGIVAGLGFSAISHAILDRRWPVRWLLTHTGSGDFADRQAPICGMYLADQSLHAACLWVSSLLIACL</sequence>
<keyword evidence="3" id="KW-1185">Reference proteome</keyword>
<evidence type="ECO:0000313" key="3">
    <source>
        <dbReference type="Proteomes" id="UP000262621"/>
    </source>
</evidence>
<gene>
    <name evidence="2" type="ORF">D0Q02_02485</name>
</gene>
<evidence type="ECO:0000256" key="1">
    <source>
        <dbReference type="SAM" id="Phobius"/>
    </source>
</evidence>
<name>A0A372G5V0_9ACTN</name>
<keyword evidence="1" id="KW-0472">Membrane</keyword>
<comment type="caution">
    <text evidence="2">The sequence shown here is derived from an EMBL/GenBank/DDBJ whole genome shotgun (WGS) entry which is preliminary data.</text>
</comment>
<organism evidence="2 3">
    <name type="scientific">Micromonospora craniellae</name>
    <dbReference type="NCBI Taxonomy" id="2294034"/>
    <lineage>
        <taxon>Bacteria</taxon>
        <taxon>Bacillati</taxon>
        <taxon>Actinomycetota</taxon>
        <taxon>Actinomycetes</taxon>
        <taxon>Micromonosporales</taxon>
        <taxon>Micromonosporaceae</taxon>
        <taxon>Micromonospora</taxon>
    </lineage>
</organism>
<reference evidence="2 3" key="1">
    <citation type="submission" date="2018-08" db="EMBL/GenBank/DDBJ databases">
        <title>Verrucosispora craniellae sp. nov., isolated from a marine sponge in the South China Sea.</title>
        <authorList>
            <person name="Li L."/>
            <person name="Lin H.W."/>
        </authorList>
    </citation>
    <scope>NUCLEOTIDE SEQUENCE [LARGE SCALE GENOMIC DNA]</scope>
    <source>
        <strain evidence="2 3">LHW63014</strain>
    </source>
</reference>
<keyword evidence="1" id="KW-0812">Transmembrane</keyword>
<keyword evidence="1" id="KW-1133">Transmembrane helix</keyword>
<dbReference type="RefSeq" id="WP_117226277.1">
    <property type="nucleotide sequence ID" value="NZ_CP061725.1"/>
</dbReference>